<reference evidence="2" key="1">
    <citation type="submission" date="2020-08" db="EMBL/GenBank/DDBJ databases">
        <title>Hyunsoonleella sp. strain SJ7 genome sequencing and assembly.</title>
        <authorList>
            <person name="Kim I."/>
        </authorList>
    </citation>
    <scope>NUCLEOTIDE SEQUENCE</scope>
    <source>
        <strain evidence="2">SJ7</strain>
    </source>
</reference>
<sequence>MKTLKFLSFALVSLFIIISCSNDDDDSPDSAAFEVDVLFTGDLEEFNWSLSLDTESRPFGFNEGDFFQSGSLTTDQVHTFTTGMGYERVEIKFTNFSFAPMDGATQNMTINITIKKDDRVDLNEAAVFEEIGTFSRSYQLDSSSESLETSFVISATYNGSDVVLECESMGFENECD</sequence>
<feature type="chain" id="PRO_5037756734" evidence="1">
    <location>
        <begin position="23"/>
        <end position="176"/>
    </location>
</feature>
<evidence type="ECO:0000313" key="3">
    <source>
        <dbReference type="Proteomes" id="UP000656244"/>
    </source>
</evidence>
<dbReference type="Proteomes" id="UP000656244">
    <property type="component" value="Unassembled WGS sequence"/>
</dbReference>
<gene>
    <name evidence="2" type="ORF">H7U19_16650</name>
</gene>
<dbReference type="PROSITE" id="PS51257">
    <property type="entry name" value="PROKAR_LIPOPROTEIN"/>
    <property type="match status" value="1"/>
</dbReference>
<dbReference type="RefSeq" id="WP_186564011.1">
    <property type="nucleotide sequence ID" value="NZ_JACNMF010000011.1"/>
</dbReference>
<name>A0A923HCF8_9FLAO</name>
<evidence type="ECO:0000256" key="1">
    <source>
        <dbReference type="SAM" id="SignalP"/>
    </source>
</evidence>
<protein>
    <submittedName>
        <fullName evidence="2">Uncharacterized protein</fullName>
    </submittedName>
</protein>
<comment type="caution">
    <text evidence="2">The sequence shown here is derived from an EMBL/GenBank/DDBJ whole genome shotgun (WGS) entry which is preliminary data.</text>
</comment>
<dbReference type="AlphaFoldDB" id="A0A923HCF8"/>
<accession>A0A923HCF8</accession>
<keyword evidence="1" id="KW-0732">Signal</keyword>
<organism evidence="2 3">
    <name type="scientific">Hyunsoonleella aquatilis</name>
    <dbReference type="NCBI Taxonomy" id="2762758"/>
    <lineage>
        <taxon>Bacteria</taxon>
        <taxon>Pseudomonadati</taxon>
        <taxon>Bacteroidota</taxon>
        <taxon>Flavobacteriia</taxon>
        <taxon>Flavobacteriales</taxon>
        <taxon>Flavobacteriaceae</taxon>
    </lineage>
</organism>
<proteinExistence type="predicted"/>
<evidence type="ECO:0000313" key="2">
    <source>
        <dbReference type="EMBL" id="MBC3760039.1"/>
    </source>
</evidence>
<dbReference type="EMBL" id="JACNMF010000011">
    <property type="protein sequence ID" value="MBC3760039.1"/>
    <property type="molecule type" value="Genomic_DNA"/>
</dbReference>
<feature type="signal peptide" evidence="1">
    <location>
        <begin position="1"/>
        <end position="22"/>
    </location>
</feature>
<keyword evidence="3" id="KW-1185">Reference proteome</keyword>